<protein>
    <submittedName>
        <fullName evidence="10">Amino acid carrier protein</fullName>
    </submittedName>
</protein>
<dbReference type="PANTHER" id="PTHR30330:SF3">
    <property type="entry name" value="TRANSCRIPTIONAL REGULATOR, LRP FAMILY"/>
    <property type="match status" value="1"/>
</dbReference>
<feature type="transmembrane region" description="Helical" evidence="8">
    <location>
        <begin position="193"/>
        <end position="213"/>
    </location>
</feature>
<keyword evidence="3 8" id="KW-0813">Transport</keyword>
<feature type="transmembrane region" description="Helical" evidence="8">
    <location>
        <begin position="57"/>
        <end position="77"/>
    </location>
</feature>
<dbReference type="EMBL" id="WTVM01000060">
    <property type="protein sequence ID" value="NMG03526.1"/>
    <property type="molecule type" value="Genomic_DNA"/>
</dbReference>
<dbReference type="PANTHER" id="PTHR30330">
    <property type="entry name" value="AGSS FAMILY TRANSPORTER, SODIUM-ALANINE"/>
    <property type="match status" value="1"/>
</dbReference>
<evidence type="ECO:0000256" key="5">
    <source>
        <dbReference type="ARBA" id="ARBA00022692"/>
    </source>
</evidence>
<dbReference type="InterPro" id="IPR001463">
    <property type="entry name" value="Na/Ala_symport"/>
</dbReference>
<feature type="chain" id="PRO_5036971821" evidence="9">
    <location>
        <begin position="22"/>
        <end position="503"/>
    </location>
</feature>
<dbReference type="NCBIfam" id="TIGR00835">
    <property type="entry name" value="agcS"/>
    <property type="match status" value="1"/>
</dbReference>
<keyword evidence="11" id="KW-1185">Reference proteome</keyword>
<keyword evidence="9" id="KW-0732">Signal</keyword>
<dbReference type="PRINTS" id="PR00175">
    <property type="entry name" value="NAALASMPORT"/>
</dbReference>
<organism evidence="10 11">
    <name type="scientific">Azoarcus taiwanensis</name>
    <dbReference type="NCBI Taxonomy" id="666964"/>
    <lineage>
        <taxon>Bacteria</taxon>
        <taxon>Pseudomonadati</taxon>
        <taxon>Pseudomonadota</taxon>
        <taxon>Betaproteobacteria</taxon>
        <taxon>Rhodocyclales</taxon>
        <taxon>Zoogloeaceae</taxon>
        <taxon>Azoarcus</taxon>
    </lineage>
</organism>
<sequence length="503" mass="53019">MSHKALTAAAALMAASSAAHAQIAQTIDEAINTALSPISDFVAGIIFYSVPIAGVSFPLIVGWLILAATVFTLYFGFIQFRGFKHSIDVVRGRYDNPKDAGEVSRFQALTTALSATVGLGNIAGVAVAVSIGGAGATFWMILAGLMGMASKFTEVTLGVKYRKENPDGTVSGGPMYYLSRGFAEIGKPGLGRFFAIFFSICCIGGAVGGGNMFQANQAFQQVVNVTGGEASFLADKGWLFGLVLASIVGMVIIGGIKSIARVTEKIVPVMAAIYLGAGLVIILMNIDMVGWAFTQIVVGAFSPEGVAGGAIGALIQGFRRAAFSNEAGIGSAPIAHSAVRTREPVSQGYVALLEPFIDTVVICTMTALVIVISGQLASDLTGVQLTSAAFATAFPWFPVVLAVAVVLFAFSTMIAWSYYGLKSWTYLVGENKSMENVYKLFFCACVVAGASMSLGPVIDFSDSMIFAMALPNIIGLYLLMPVVKREIASYWARIDSGEIRRYR</sequence>
<feature type="transmembrane region" description="Helical" evidence="8">
    <location>
        <begin position="396"/>
        <end position="419"/>
    </location>
</feature>
<name>A0A972FJN0_9RHOO</name>
<evidence type="ECO:0000313" key="11">
    <source>
        <dbReference type="Proteomes" id="UP000599523"/>
    </source>
</evidence>
<comment type="subcellular location">
    <subcellularLocation>
        <location evidence="8">Cell inner membrane</location>
        <topology evidence="8">Multi-pass membrane protein</topology>
    </subcellularLocation>
    <subcellularLocation>
        <location evidence="1">Cell membrane</location>
        <topology evidence="1">Multi-pass membrane protein</topology>
    </subcellularLocation>
</comment>
<comment type="similarity">
    <text evidence="2 8">Belongs to the alanine or glycine:cation symporter (AGCS) (TC 2.A.25) family.</text>
</comment>
<evidence type="ECO:0000256" key="4">
    <source>
        <dbReference type="ARBA" id="ARBA00022475"/>
    </source>
</evidence>
<evidence type="ECO:0000256" key="3">
    <source>
        <dbReference type="ARBA" id="ARBA00022448"/>
    </source>
</evidence>
<keyword evidence="8" id="KW-0769">Symport</keyword>
<gene>
    <name evidence="10" type="ORF">GPA21_11155</name>
</gene>
<feature type="transmembrane region" description="Helical" evidence="8">
    <location>
        <begin position="238"/>
        <end position="259"/>
    </location>
</feature>
<evidence type="ECO:0000256" key="6">
    <source>
        <dbReference type="ARBA" id="ARBA00022989"/>
    </source>
</evidence>
<dbReference type="Pfam" id="PF01235">
    <property type="entry name" value="Na_Ala_symp"/>
    <property type="match status" value="1"/>
</dbReference>
<evidence type="ECO:0000256" key="8">
    <source>
        <dbReference type="RuleBase" id="RU363064"/>
    </source>
</evidence>
<feature type="signal peptide" evidence="9">
    <location>
        <begin position="1"/>
        <end position="21"/>
    </location>
</feature>
<keyword evidence="7 8" id="KW-0472">Membrane</keyword>
<evidence type="ECO:0000313" key="10">
    <source>
        <dbReference type="EMBL" id="NMG03526.1"/>
    </source>
</evidence>
<feature type="transmembrane region" description="Helical" evidence="8">
    <location>
        <begin position="440"/>
        <end position="458"/>
    </location>
</feature>
<feature type="transmembrane region" description="Helical" evidence="8">
    <location>
        <begin position="122"/>
        <end position="142"/>
    </location>
</feature>
<dbReference type="GO" id="GO:0005886">
    <property type="term" value="C:plasma membrane"/>
    <property type="evidence" value="ECO:0007669"/>
    <property type="project" value="UniProtKB-SubCell"/>
</dbReference>
<keyword evidence="8" id="KW-0997">Cell inner membrane</keyword>
<evidence type="ECO:0000256" key="1">
    <source>
        <dbReference type="ARBA" id="ARBA00004651"/>
    </source>
</evidence>
<feature type="transmembrane region" description="Helical" evidence="8">
    <location>
        <begin position="464"/>
        <end position="483"/>
    </location>
</feature>
<dbReference type="GO" id="GO:0005283">
    <property type="term" value="F:amino acid:sodium symporter activity"/>
    <property type="evidence" value="ECO:0007669"/>
    <property type="project" value="InterPro"/>
</dbReference>
<keyword evidence="4" id="KW-1003">Cell membrane</keyword>
<keyword evidence="5 8" id="KW-0812">Transmembrane</keyword>
<feature type="transmembrane region" description="Helical" evidence="8">
    <location>
        <begin position="356"/>
        <end position="376"/>
    </location>
</feature>
<reference evidence="10" key="1">
    <citation type="submission" date="2019-12" db="EMBL/GenBank/DDBJ databases">
        <title>Comparative genomics gives insights into the taxonomy of the Azoarcus-Aromatoleum group and reveals separate origins of nif in the plant-associated Azoarcus and non-plant-associated Aromatoleum sub-groups.</title>
        <authorList>
            <person name="Lafos M."/>
            <person name="Maluk M."/>
            <person name="Batista M."/>
            <person name="Junghare M."/>
            <person name="Carmona M."/>
            <person name="Faoro H."/>
            <person name="Cruz L.M."/>
            <person name="Battistoni F."/>
            <person name="De Souza E."/>
            <person name="Pedrosa F."/>
            <person name="Chen W.-M."/>
            <person name="Poole P.S."/>
            <person name="Dixon R.A."/>
            <person name="James E.K."/>
        </authorList>
    </citation>
    <scope>NUCLEOTIDE SEQUENCE</scope>
    <source>
        <strain evidence="10">NSC3</strain>
    </source>
</reference>
<dbReference type="Gene3D" id="1.20.1740.10">
    <property type="entry name" value="Amino acid/polyamine transporter I"/>
    <property type="match status" value="1"/>
</dbReference>
<dbReference type="Proteomes" id="UP000599523">
    <property type="component" value="Unassembled WGS sequence"/>
</dbReference>
<evidence type="ECO:0000256" key="2">
    <source>
        <dbReference type="ARBA" id="ARBA00009261"/>
    </source>
</evidence>
<evidence type="ECO:0000256" key="7">
    <source>
        <dbReference type="ARBA" id="ARBA00023136"/>
    </source>
</evidence>
<dbReference type="AlphaFoldDB" id="A0A972FJN0"/>
<evidence type="ECO:0000256" key="9">
    <source>
        <dbReference type="SAM" id="SignalP"/>
    </source>
</evidence>
<feature type="transmembrane region" description="Helical" evidence="8">
    <location>
        <begin position="292"/>
        <end position="315"/>
    </location>
</feature>
<feature type="transmembrane region" description="Helical" evidence="8">
    <location>
        <begin position="266"/>
        <end position="286"/>
    </location>
</feature>
<accession>A0A972FJN0</accession>
<comment type="caution">
    <text evidence="10">The sequence shown here is derived from an EMBL/GenBank/DDBJ whole genome shotgun (WGS) entry which is preliminary data.</text>
</comment>
<proteinExistence type="inferred from homology"/>
<keyword evidence="6 8" id="KW-1133">Transmembrane helix</keyword>
<dbReference type="RefSeq" id="WP_168988243.1">
    <property type="nucleotide sequence ID" value="NZ_CAWPHM010000287.1"/>
</dbReference>